<dbReference type="CDD" id="cd09717">
    <property type="entry name" value="Cas7_I"/>
    <property type="match status" value="1"/>
</dbReference>
<dbReference type="InterPro" id="IPR020032">
    <property type="entry name" value="CRISPR-assoc_Csp1"/>
</dbReference>
<dbReference type="Pfam" id="PF01905">
    <property type="entry name" value="DevR"/>
    <property type="match status" value="1"/>
</dbReference>
<dbReference type="EMBL" id="SNRY01002207">
    <property type="protein sequence ID" value="KAA6326208.1"/>
    <property type="molecule type" value="Genomic_DNA"/>
</dbReference>
<comment type="function">
    <text evidence="2">CRISPR (clustered regularly interspaced short palindromic repeat) is an adaptive immune system that provides protection against mobile genetic elements (viruses, transposable elements and conjugative plasmids). CRISPR clusters contain spacers, sequences complementary to antecedent mobile elements, and target invading nucleic acids. CRISPR clusters are transcribed and processed into CRISPR RNA (crRNA).</text>
</comment>
<keyword evidence="1" id="KW-0051">Antiviral defense</keyword>
<gene>
    <name evidence="3" type="ORF">EZS27_024654</name>
</gene>
<dbReference type="GO" id="GO:0051607">
    <property type="term" value="P:defense response to virus"/>
    <property type="evidence" value="ECO:0007669"/>
    <property type="project" value="UniProtKB-KW"/>
</dbReference>
<name>A0A5J4QY37_9ZZZZ</name>
<evidence type="ECO:0008006" key="4">
    <source>
        <dbReference type="Google" id="ProtNLM"/>
    </source>
</evidence>
<dbReference type="AlphaFoldDB" id="A0A5J4QY37"/>
<dbReference type="NCBIfam" id="TIGR01875">
    <property type="entry name" value="cas_MJ0381"/>
    <property type="match status" value="1"/>
</dbReference>
<sequence length="307" mass="34336">MEIKGILVTALAPFENHIANGGEKLLGNASSIKRRPDGRVYISGQMQRHVLFSAMDRLNLADSSKGETFVSNGDGTSNLIEKDLRADIGGFMHPSKGDYSGRRTAPLSVTPAVAINESEVGRDLLVRIRFDESDDAKDQALATKEFSEYDLMHMNFFLDISALSISKAFKYEKSFNIATKYFKHADDAERKRRARLYLDATKSMNDYASQARNAVSGEPQKVLIVFDTILSRKASRYFVADKQEQENILTELEARGANYFIGDDKTENSVFKAYQNALSFLKEESNTLFDPSGNSEVVTFQEAFGRD</sequence>
<proteinExistence type="predicted"/>
<evidence type="ECO:0000256" key="1">
    <source>
        <dbReference type="ARBA" id="ARBA00023118"/>
    </source>
</evidence>
<organism evidence="3">
    <name type="scientific">termite gut metagenome</name>
    <dbReference type="NCBI Taxonomy" id="433724"/>
    <lineage>
        <taxon>unclassified sequences</taxon>
        <taxon>metagenomes</taxon>
        <taxon>organismal metagenomes</taxon>
    </lineage>
</organism>
<evidence type="ECO:0000256" key="2">
    <source>
        <dbReference type="ARBA" id="ARBA00025626"/>
    </source>
</evidence>
<protein>
    <recommendedName>
        <fullName evidence="4">Type I-PGING CRISPR-associated protein Cas7/Csp1</fullName>
    </recommendedName>
</protein>
<evidence type="ECO:0000313" key="3">
    <source>
        <dbReference type="EMBL" id="KAA6326208.1"/>
    </source>
</evidence>
<accession>A0A5J4QY37</accession>
<dbReference type="InterPro" id="IPR010154">
    <property type="entry name" value="CRISPR-assoc_Cas7/Cst2/DevR"/>
</dbReference>
<dbReference type="NCBIfam" id="TIGR03489">
    <property type="entry name" value="cas_csp1"/>
    <property type="match status" value="1"/>
</dbReference>
<reference evidence="3" key="1">
    <citation type="submission" date="2019-03" db="EMBL/GenBank/DDBJ databases">
        <title>Single cell metagenomics reveals metabolic interactions within the superorganism composed of flagellate Streblomastix strix and complex community of Bacteroidetes bacteria on its surface.</title>
        <authorList>
            <person name="Treitli S.C."/>
            <person name="Kolisko M."/>
            <person name="Husnik F."/>
            <person name="Keeling P."/>
            <person name="Hampl V."/>
        </authorList>
    </citation>
    <scope>NUCLEOTIDE SEQUENCE</scope>
    <source>
        <strain evidence="3">STM</strain>
    </source>
</reference>
<comment type="caution">
    <text evidence="3">The sequence shown here is derived from an EMBL/GenBank/DDBJ whole genome shotgun (WGS) entry which is preliminary data.</text>
</comment>